<sequence>ETHLEACSSFNATDLYDEDDGSQSNEHGESIYKLGELSDDALIVLMSETSCIMYNTKSRKRVKIPYFNEQDLSEFLVSFFKNGDFVLINHSNIYVYSVNINAKNILQCKNIFAFTSKLDQCILSIYGKLLVGNDYLKSQWDIKTGNFEIQYPSANDLLFNNYNNLLAIWYNGLKIYSAKTGIEIFSFSDKIDYKDPHNEHFQISFLNQGERLLIAHFIESTMETWIIDPYSFNDPIKIDLYDDINSKQIGFVPKKIFENKIIGIVNRKVQIYDLFQGDFNEYLPKDFKDKIEICQDDFKEYLREYFKDKNEIHLLSIMEEILFNIKKSKGDISGVFKDDTELIKEYPGKLVTWKYDKSDENKMKLSASRCGDNTSKPSDELNVVDVFLKKNLLDPLHILAFELLSNDELMIIAKWYHEGLEDFTIVVALDHDKIQIKYFFNTNYLLNCLEIYKINEPSKKPSEELSEELSEKLPEILSQSEEKLVKKQSKKLTNKYLSKILFSVKYFEFIIKHLELEFFKQDNSLNNLITSHVEDISFFKLYAQNLLIAAISKHRIDLVDQVFNKCMKLIENNPDEINVLKIITPYLHKLYESYPGHFNKFISKTSLLLSPSHRSIDYTSYSHLHSYTTEPHMFRLIPISRIYLFIYNLISYLMLYYSDYYKKLSEKNFIDKQPTIPSIHLVVPLPSFCTYRTDYKFWKEMLGRPLSNGFVKIQAPELYSSWTGEALLNFKWRTFGKYFYYLEWTIFTLFLLVFSLAVTETRGLVSDTWQKIFLWISIIIGCALIMATVTSIYWLLYGPPPQWVPSLACLFLDIKFLFYLRAFEYFGIFFAIIIGVAQKVFSYLIVLGMIVLAFAHALYILLQEPSEKLDSTDVNTDLYANFETSLLAVFLLMTGDNSSLSTWDYRANPILVLLMVSFSFFTVIYLLNLFIGLLSNAIEAYDNRAEYLIQKAKILIQIELFWLFPKQRRWQHWFPEYIYYIAHRDKVYSKIIEINNDNDLPDDAKPIISNELKKLAGINIESDKKDNLKLDNVDIKKILGLVKEELIKEKDGTG</sequence>
<accession>A0ACA9LZM4</accession>
<evidence type="ECO:0000313" key="1">
    <source>
        <dbReference type="EMBL" id="CAG8561218.1"/>
    </source>
</evidence>
<feature type="non-terminal residue" evidence="1">
    <location>
        <position position="1"/>
    </location>
</feature>
<keyword evidence="2" id="KW-1185">Reference proteome</keyword>
<reference evidence="1" key="1">
    <citation type="submission" date="2021-06" db="EMBL/GenBank/DDBJ databases">
        <authorList>
            <person name="Kallberg Y."/>
            <person name="Tangrot J."/>
            <person name="Rosling A."/>
        </authorList>
    </citation>
    <scope>NUCLEOTIDE SEQUENCE</scope>
    <source>
        <strain evidence="1">MA461A</strain>
    </source>
</reference>
<evidence type="ECO:0000313" key="2">
    <source>
        <dbReference type="Proteomes" id="UP000789920"/>
    </source>
</evidence>
<protein>
    <submittedName>
        <fullName evidence="1">25092_t:CDS:1</fullName>
    </submittedName>
</protein>
<gene>
    <name evidence="1" type="ORF">RPERSI_LOCUS4371</name>
</gene>
<organism evidence="1 2">
    <name type="scientific">Racocetra persica</name>
    <dbReference type="NCBI Taxonomy" id="160502"/>
    <lineage>
        <taxon>Eukaryota</taxon>
        <taxon>Fungi</taxon>
        <taxon>Fungi incertae sedis</taxon>
        <taxon>Mucoromycota</taxon>
        <taxon>Glomeromycotina</taxon>
        <taxon>Glomeromycetes</taxon>
        <taxon>Diversisporales</taxon>
        <taxon>Gigasporaceae</taxon>
        <taxon>Racocetra</taxon>
    </lineage>
</organism>
<dbReference type="EMBL" id="CAJVQC010005996">
    <property type="protein sequence ID" value="CAG8561218.1"/>
    <property type="molecule type" value="Genomic_DNA"/>
</dbReference>
<name>A0ACA9LZM4_9GLOM</name>
<comment type="caution">
    <text evidence="1">The sequence shown here is derived from an EMBL/GenBank/DDBJ whole genome shotgun (WGS) entry which is preliminary data.</text>
</comment>
<dbReference type="Proteomes" id="UP000789920">
    <property type="component" value="Unassembled WGS sequence"/>
</dbReference>
<proteinExistence type="predicted"/>